<keyword evidence="1" id="KW-0433">Leucine-rich repeat</keyword>
<dbReference type="EMBL" id="JAMKFB020000001">
    <property type="protein sequence ID" value="KAL0203810.1"/>
    <property type="molecule type" value="Genomic_DNA"/>
</dbReference>
<accession>A0ABD0S2U9</accession>
<proteinExistence type="predicted"/>
<organism evidence="4 5">
    <name type="scientific">Cirrhinus mrigala</name>
    <name type="common">Mrigala</name>
    <dbReference type="NCBI Taxonomy" id="683832"/>
    <lineage>
        <taxon>Eukaryota</taxon>
        <taxon>Metazoa</taxon>
        <taxon>Chordata</taxon>
        <taxon>Craniata</taxon>
        <taxon>Vertebrata</taxon>
        <taxon>Euteleostomi</taxon>
        <taxon>Actinopterygii</taxon>
        <taxon>Neopterygii</taxon>
        <taxon>Teleostei</taxon>
        <taxon>Ostariophysi</taxon>
        <taxon>Cypriniformes</taxon>
        <taxon>Cyprinidae</taxon>
        <taxon>Labeoninae</taxon>
        <taxon>Labeonini</taxon>
        <taxon>Cirrhinus</taxon>
    </lineage>
</organism>
<dbReference type="InterPro" id="IPR000372">
    <property type="entry name" value="LRRNT"/>
</dbReference>
<evidence type="ECO:0000256" key="2">
    <source>
        <dbReference type="ARBA" id="ARBA00022729"/>
    </source>
</evidence>
<keyword evidence="2" id="KW-0732">Signal</keyword>
<feature type="domain" description="LRRNT" evidence="3">
    <location>
        <begin position="17"/>
        <end position="49"/>
    </location>
</feature>
<reference evidence="4 5" key="1">
    <citation type="submission" date="2024-05" db="EMBL/GenBank/DDBJ databases">
        <title>Genome sequencing and assembly of Indian major carp, Cirrhinus mrigala (Hamilton, 1822).</title>
        <authorList>
            <person name="Mohindra V."/>
            <person name="Chowdhury L.M."/>
            <person name="Lal K."/>
            <person name="Jena J.K."/>
        </authorList>
    </citation>
    <scope>NUCLEOTIDE SEQUENCE [LARGE SCALE GENOMIC DNA]</scope>
    <source>
        <strain evidence="4">CM1030</strain>
        <tissue evidence="4">Blood</tissue>
    </source>
</reference>
<dbReference type="Pfam" id="PF01462">
    <property type="entry name" value="LRRNT"/>
    <property type="match status" value="1"/>
</dbReference>
<evidence type="ECO:0000259" key="3">
    <source>
        <dbReference type="SMART" id="SM00013"/>
    </source>
</evidence>
<dbReference type="SMART" id="SM00013">
    <property type="entry name" value="LRRNT"/>
    <property type="match status" value="1"/>
</dbReference>
<protein>
    <recommendedName>
        <fullName evidence="3">LRRNT domain-containing protein</fullName>
    </recommendedName>
</protein>
<name>A0ABD0S2U9_CIRMR</name>
<dbReference type="Gene3D" id="3.80.10.10">
    <property type="entry name" value="Ribonuclease Inhibitor"/>
    <property type="match status" value="1"/>
</dbReference>
<dbReference type="Proteomes" id="UP001529510">
    <property type="component" value="Unassembled WGS sequence"/>
</dbReference>
<gene>
    <name evidence="4" type="ORF">M9458_001828</name>
</gene>
<comment type="caution">
    <text evidence="4">The sequence shown here is derived from an EMBL/GenBank/DDBJ whole genome shotgun (WGS) entry which is preliminary data.</text>
</comment>
<dbReference type="AlphaFoldDB" id="A0ABD0S2U9"/>
<dbReference type="InterPro" id="IPR032675">
    <property type="entry name" value="LRR_dom_sf"/>
</dbReference>
<evidence type="ECO:0000313" key="5">
    <source>
        <dbReference type="Proteomes" id="UP001529510"/>
    </source>
</evidence>
<sequence length="50" mass="5506">VEDYRSKLGGDCFADLACPEKCRCEGTTVDCSGQKLTKIPDHIPQYTAEL</sequence>
<keyword evidence="5" id="KW-1185">Reference proteome</keyword>
<feature type="non-terminal residue" evidence="4">
    <location>
        <position position="1"/>
    </location>
</feature>
<feature type="non-terminal residue" evidence="4">
    <location>
        <position position="50"/>
    </location>
</feature>
<evidence type="ECO:0000313" key="4">
    <source>
        <dbReference type="EMBL" id="KAL0203810.1"/>
    </source>
</evidence>
<evidence type="ECO:0000256" key="1">
    <source>
        <dbReference type="ARBA" id="ARBA00022614"/>
    </source>
</evidence>